<keyword evidence="6" id="KW-0238">DNA-binding</keyword>
<dbReference type="InterPro" id="IPR011006">
    <property type="entry name" value="CheY-like_superfamily"/>
</dbReference>
<accession>A0A4Q9DNV6</accession>
<feature type="modified residue" description="4-aspartylphosphate" evidence="8">
    <location>
        <position position="59"/>
    </location>
</feature>
<dbReference type="GO" id="GO:0043565">
    <property type="term" value="F:sequence-specific DNA binding"/>
    <property type="evidence" value="ECO:0007669"/>
    <property type="project" value="InterPro"/>
</dbReference>
<keyword evidence="4" id="KW-0902">Two-component regulatory system</keyword>
<evidence type="ECO:0000313" key="12">
    <source>
        <dbReference type="Proteomes" id="UP000293142"/>
    </source>
</evidence>
<dbReference type="Pfam" id="PF17853">
    <property type="entry name" value="GGDEF_2"/>
    <property type="match status" value="1"/>
</dbReference>
<dbReference type="Pfam" id="PF12833">
    <property type="entry name" value="HTH_18"/>
    <property type="match status" value="1"/>
</dbReference>
<feature type="domain" description="Response regulatory" evidence="10">
    <location>
        <begin position="7"/>
        <end position="124"/>
    </location>
</feature>
<dbReference type="GO" id="GO:0005737">
    <property type="term" value="C:cytoplasm"/>
    <property type="evidence" value="ECO:0007669"/>
    <property type="project" value="UniProtKB-SubCell"/>
</dbReference>
<dbReference type="SUPFAM" id="SSF46689">
    <property type="entry name" value="Homeodomain-like"/>
    <property type="match status" value="2"/>
</dbReference>
<evidence type="ECO:0000259" key="10">
    <source>
        <dbReference type="PROSITE" id="PS50110"/>
    </source>
</evidence>
<evidence type="ECO:0000256" key="2">
    <source>
        <dbReference type="ARBA" id="ARBA00022490"/>
    </source>
</evidence>
<dbReference type="PROSITE" id="PS50110">
    <property type="entry name" value="RESPONSE_REGULATORY"/>
    <property type="match status" value="1"/>
</dbReference>
<dbReference type="InterPro" id="IPR009057">
    <property type="entry name" value="Homeodomain-like_sf"/>
</dbReference>
<dbReference type="PANTHER" id="PTHR42713">
    <property type="entry name" value="HISTIDINE KINASE-RELATED"/>
    <property type="match status" value="1"/>
</dbReference>
<evidence type="ECO:0000256" key="8">
    <source>
        <dbReference type="PROSITE-ProRule" id="PRU00169"/>
    </source>
</evidence>
<reference evidence="11 12" key="1">
    <citation type="submission" date="2019-02" db="EMBL/GenBank/DDBJ databases">
        <title>Paenibacillus sp. nov., isolated from surface-sterilized tissue of Thalictrum simplex L.</title>
        <authorList>
            <person name="Tuo L."/>
        </authorList>
    </citation>
    <scope>NUCLEOTIDE SEQUENCE [LARGE SCALE GENOMIC DNA]</scope>
    <source>
        <strain evidence="11 12">N2SHLJ1</strain>
    </source>
</reference>
<gene>
    <name evidence="11" type="ORF">EYB31_19375</name>
</gene>
<dbReference type="Pfam" id="PF00072">
    <property type="entry name" value="Response_reg"/>
    <property type="match status" value="1"/>
</dbReference>
<comment type="caution">
    <text evidence="11">The sequence shown here is derived from an EMBL/GenBank/DDBJ whole genome shotgun (WGS) entry which is preliminary data.</text>
</comment>
<evidence type="ECO:0000256" key="1">
    <source>
        <dbReference type="ARBA" id="ARBA00004496"/>
    </source>
</evidence>
<keyword evidence="12" id="KW-1185">Reference proteome</keyword>
<dbReference type="SMART" id="SM00448">
    <property type="entry name" value="REC"/>
    <property type="match status" value="1"/>
</dbReference>
<dbReference type="OrthoDB" id="9794370at2"/>
<dbReference type="InterPro" id="IPR018062">
    <property type="entry name" value="HTH_AraC-typ_CS"/>
</dbReference>
<dbReference type="PANTHER" id="PTHR42713:SF3">
    <property type="entry name" value="TRANSCRIPTIONAL REGULATORY PROTEIN HPTR"/>
    <property type="match status" value="1"/>
</dbReference>
<proteinExistence type="predicted"/>
<dbReference type="CDD" id="cd17536">
    <property type="entry name" value="REC_YesN-like"/>
    <property type="match status" value="1"/>
</dbReference>
<dbReference type="SUPFAM" id="SSF52172">
    <property type="entry name" value="CheY-like"/>
    <property type="match status" value="1"/>
</dbReference>
<dbReference type="PRINTS" id="PR00032">
    <property type="entry name" value="HTHARAC"/>
</dbReference>
<evidence type="ECO:0000256" key="7">
    <source>
        <dbReference type="ARBA" id="ARBA00023163"/>
    </source>
</evidence>
<dbReference type="Gene3D" id="3.40.50.2300">
    <property type="match status" value="1"/>
</dbReference>
<name>A0A4Q9DNV6_9BACL</name>
<dbReference type="EMBL" id="SIRE01000013">
    <property type="protein sequence ID" value="TBL76589.1"/>
    <property type="molecule type" value="Genomic_DNA"/>
</dbReference>
<evidence type="ECO:0000256" key="5">
    <source>
        <dbReference type="ARBA" id="ARBA00023015"/>
    </source>
</evidence>
<evidence type="ECO:0000256" key="6">
    <source>
        <dbReference type="ARBA" id="ARBA00023125"/>
    </source>
</evidence>
<dbReference type="PROSITE" id="PS00041">
    <property type="entry name" value="HTH_ARAC_FAMILY_1"/>
    <property type="match status" value="1"/>
</dbReference>
<organism evidence="11 12">
    <name type="scientific">Paenibacillus thalictri</name>
    <dbReference type="NCBI Taxonomy" id="2527873"/>
    <lineage>
        <taxon>Bacteria</taxon>
        <taxon>Bacillati</taxon>
        <taxon>Bacillota</taxon>
        <taxon>Bacilli</taxon>
        <taxon>Bacillales</taxon>
        <taxon>Paenibacillaceae</taxon>
        <taxon>Paenibacillus</taxon>
    </lineage>
</organism>
<comment type="subcellular location">
    <subcellularLocation>
        <location evidence="1">Cytoplasm</location>
    </subcellularLocation>
</comment>
<dbReference type="InterPro" id="IPR041522">
    <property type="entry name" value="CdaR_GGDEF"/>
</dbReference>
<dbReference type="InterPro" id="IPR018060">
    <property type="entry name" value="HTH_AraC"/>
</dbReference>
<evidence type="ECO:0000256" key="3">
    <source>
        <dbReference type="ARBA" id="ARBA00022553"/>
    </source>
</evidence>
<dbReference type="InterPro" id="IPR001789">
    <property type="entry name" value="Sig_transdc_resp-reg_receiver"/>
</dbReference>
<dbReference type="InterPro" id="IPR051552">
    <property type="entry name" value="HptR"/>
</dbReference>
<keyword evidence="5" id="KW-0805">Transcription regulation</keyword>
<dbReference type="PROSITE" id="PS01124">
    <property type="entry name" value="HTH_ARAC_FAMILY_2"/>
    <property type="match status" value="1"/>
</dbReference>
<evidence type="ECO:0000256" key="4">
    <source>
        <dbReference type="ARBA" id="ARBA00023012"/>
    </source>
</evidence>
<sequence length="535" mass="60908">MNDAPYTLCIIDDMEDAVESLVKNIPWHDYNISVCGTATNGRDGLDLMKELKPDIVLTDIRMPHMDGLEMVSSVLQDMPGVKIIIMSGYSDFQYAQKAIRLGAADYLIKPLTPLELGNTMGKVISLLEKEREQRLQEQSIEKKMNASMPILVKEHLNLLIRYETSREAAERRWRDLQLKLGNGQFVVMVAEIDDWPLSDDRIQIQEAEIVRYAVQKIWEETILESAGGIVFPDAYSNRIVSIIHDSAQMDPRKLGEESRINIGDYSKYKVSIGVSLVVPIEQLPRAYNQALTALSYNFYTGGNSIFCFSDYQLGMVDTARCETEKEKELLLCLRAGNADKMTEIMGQMVDHYCDVRQLSAPDDIISRGNELMFLMKRELLDIVPAEHAALIDKEMTDLRKSNTASVQSMKQQLYDMCRVGCGLIQKEQESEAIRLVNEAVEFIDRSLSDNLTIGDYAAHVHLSTSYFAKVFKKTKGLTVHQYVIREKIAMAQKMLLHDKQVQEIAQELGFEDRRYFTEVFKKHTGATPTEWRSGQ</sequence>
<dbReference type="GO" id="GO:0003700">
    <property type="term" value="F:DNA-binding transcription factor activity"/>
    <property type="evidence" value="ECO:0007669"/>
    <property type="project" value="InterPro"/>
</dbReference>
<dbReference type="SMART" id="SM00342">
    <property type="entry name" value="HTH_ARAC"/>
    <property type="match status" value="1"/>
</dbReference>
<feature type="domain" description="HTH araC/xylS-type" evidence="9">
    <location>
        <begin position="437"/>
        <end position="534"/>
    </location>
</feature>
<dbReference type="Gene3D" id="1.10.10.60">
    <property type="entry name" value="Homeodomain-like"/>
    <property type="match status" value="2"/>
</dbReference>
<dbReference type="InterPro" id="IPR020449">
    <property type="entry name" value="Tscrpt_reg_AraC-type_HTH"/>
</dbReference>
<dbReference type="RefSeq" id="WP_131015061.1">
    <property type="nucleotide sequence ID" value="NZ_SIRE01000013.1"/>
</dbReference>
<keyword evidence="2" id="KW-0963">Cytoplasm</keyword>
<dbReference type="AlphaFoldDB" id="A0A4Q9DNV6"/>
<evidence type="ECO:0000313" key="11">
    <source>
        <dbReference type="EMBL" id="TBL76589.1"/>
    </source>
</evidence>
<keyword evidence="7" id="KW-0804">Transcription</keyword>
<dbReference type="GO" id="GO:0000160">
    <property type="term" value="P:phosphorelay signal transduction system"/>
    <property type="evidence" value="ECO:0007669"/>
    <property type="project" value="UniProtKB-KW"/>
</dbReference>
<dbReference type="Proteomes" id="UP000293142">
    <property type="component" value="Unassembled WGS sequence"/>
</dbReference>
<keyword evidence="3 8" id="KW-0597">Phosphoprotein</keyword>
<protein>
    <submittedName>
        <fullName evidence="11">Response regulator</fullName>
    </submittedName>
</protein>
<evidence type="ECO:0000259" key="9">
    <source>
        <dbReference type="PROSITE" id="PS01124"/>
    </source>
</evidence>